<feature type="domain" description="Post-SET" evidence="1">
    <location>
        <begin position="37"/>
        <end position="53"/>
    </location>
</feature>
<name>A0A6A3HA44_9STRA</name>
<organism evidence="2 3">
    <name type="scientific">Phytophthora fragariae</name>
    <dbReference type="NCBI Taxonomy" id="53985"/>
    <lineage>
        <taxon>Eukaryota</taxon>
        <taxon>Sar</taxon>
        <taxon>Stramenopiles</taxon>
        <taxon>Oomycota</taxon>
        <taxon>Peronosporomycetes</taxon>
        <taxon>Peronosporales</taxon>
        <taxon>Peronosporaceae</taxon>
        <taxon>Phytophthora</taxon>
    </lineage>
</organism>
<dbReference type="PROSITE" id="PS50868">
    <property type="entry name" value="POST_SET"/>
    <property type="match status" value="1"/>
</dbReference>
<protein>
    <recommendedName>
        <fullName evidence="1">Post-SET domain-containing protein</fullName>
    </recommendedName>
</protein>
<sequence length="66" mass="7491">MELQTQRLADSECCSRRAATSVKTDKPGFPRTHPAADQVHCCCSAEPCRGWIRRFFRAGIEQPLIR</sequence>
<dbReference type="EMBL" id="QXFW01004404">
    <property type="protein sequence ID" value="KAE8965855.1"/>
    <property type="molecule type" value="Genomic_DNA"/>
</dbReference>
<dbReference type="AlphaFoldDB" id="A0A6A3HA44"/>
<reference evidence="2 3" key="1">
    <citation type="submission" date="2018-09" db="EMBL/GenBank/DDBJ databases">
        <title>Genomic investigation of the strawberry pathogen Phytophthora fragariae indicates pathogenicity is determined by transcriptional variation in three key races.</title>
        <authorList>
            <person name="Adams T.M."/>
            <person name="Armitage A.D."/>
            <person name="Sobczyk M.K."/>
            <person name="Bates H.J."/>
            <person name="Dunwell J.M."/>
            <person name="Nellist C.F."/>
            <person name="Harrison R.J."/>
        </authorList>
    </citation>
    <scope>NUCLEOTIDE SEQUENCE [LARGE SCALE GENOMIC DNA]</scope>
    <source>
        <strain evidence="2 3">SCRP245</strain>
    </source>
</reference>
<feature type="non-terminal residue" evidence="2">
    <location>
        <position position="66"/>
    </location>
</feature>
<accession>A0A6A3HA44</accession>
<evidence type="ECO:0000313" key="3">
    <source>
        <dbReference type="Proteomes" id="UP000460718"/>
    </source>
</evidence>
<proteinExistence type="predicted"/>
<evidence type="ECO:0000313" key="2">
    <source>
        <dbReference type="EMBL" id="KAE8965855.1"/>
    </source>
</evidence>
<dbReference type="Proteomes" id="UP000460718">
    <property type="component" value="Unassembled WGS sequence"/>
</dbReference>
<gene>
    <name evidence="2" type="ORF">PF011_g28138</name>
</gene>
<comment type="caution">
    <text evidence="2">The sequence shown here is derived from an EMBL/GenBank/DDBJ whole genome shotgun (WGS) entry which is preliminary data.</text>
</comment>
<evidence type="ECO:0000259" key="1">
    <source>
        <dbReference type="PROSITE" id="PS50868"/>
    </source>
</evidence>
<dbReference type="InterPro" id="IPR003616">
    <property type="entry name" value="Post-SET_dom"/>
</dbReference>